<dbReference type="AlphaFoldDB" id="A0A919WJY0"/>
<dbReference type="PANTHER" id="PTHR22642">
    <property type="entry name" value="IMIDAZOLONEPROPIONASE"/>
    <property type="match status" value="1"/>
</dbReference>
<dbReference type="RefSeq" id="WP_212934053.1">
    <property type="nucleotide sequence ID" value="NZ_BORC01000005.1"/>
</dbReference>
<keyword evidence="3" id="KW-1185">Reference proteome</keyword>
<dbReference type="PANTHER" id="PTHR22642:SF2">
    <property type="entry name" value="PROTEIN LONG AFTER FAR-RED 3"/>
    <property type="match status" value="1"/>
</dbReference>
<dbReference type="InterPro" id="IPR011059">
    <property type="entry name" value="Metal-dep_hydrolase_composite"/>
</dbReference>
<proteinExistence type="predicted"/>
<dbReference type="SUPFAM" id="SSF51338">
    <property type="entry name" value="Composite domain of metallo-dependent hydrolases"/>
    <property type="match status" value="1"/>
</dbReference>
<dbReference type="Gene3D" id="3.20.20.140">
    <property type="entry name" value="Metal-dependent hydrolases"/>
    <property type="match status" value="1"/>
</dbReference>
<dbReference type="CDD" id="cd01300">
    <property type="entry name" value="YtcJ_like"/>
    <property type="match status" value="1"/>
</dbReference>
<name>A0A919WJY0_9BACI</name>
<dbReference type="SUPFAM" id="SSF51556">
    <property type="entry name" value="Metallo-dependent hydrolases"/>
    <property type="match status" value="1"/>
</dbReference>
<dbReference type="InterPro" id="IPR032466">
    <property type="entry name" value="Metal_Hydrolase"/>
</dbReference>
<dbReference type="Proteomes" id="UP000682111">
    <property type="component" value="Unassembled WGS sequence"/>
</dbReference>
<dbReference type="GO" id="GO:0016810">
    <property type="term" value="F:hydrolase activity, acting on carbon-nitrogen (but not peptide) bonds"/>
    <property type="evidence" value="ECO:0007669"/>
    <property type="project" value="InterPro"/>
</dbReference>
<dbReference type="Gene3D" id="3.10.310.70">
    <property type="match status" value="1"/>
</dbReference>
<gene>
    <name evidence="2" type="ORF">J27TS8_31370</name>
</gene>
<accession>A0A919WJY0</accession>
<dbReference type="EMBL" id="BORC01000005">
    <property type="protein sequence ID" value="GIN63144.1"/>
    <property type="molecule type" value="Genomic_DNA"/>
</dbReference>
<dbReference type="InterPro" id="IPR033932">
    <property type="entry name" value="YtcJ-like"/>
</dbReference>
<organism evidence="2 3">
    <name type="scientific">Robertmurraya siralis</name>
    <dbReference type="NCBI Taxonomy" id="77777"/>
    <lineage>
        <taxon>Bacteria</taxon>
        <taxon>Bacillati</taxon>
        <taxon>Bacillota</taxon>
        <taxon>Bacilli</taxon>
        <taxon>Bacillales</taxon>
        <taxon>Bacillaceae</taxon>
        <taxon>Robertmurraya</taxon>
    </lineage>
</organism>
<feature type="domain" description="Amidohydrolase 3" evidence="1">
    <location>
        <begin position="47"/>
        <end position="527"/>
    </location>
</feature>
<evidence type="ECO:0000259" key="1">
    <source>
        <dbReference type="Pfam" id="PF07969"/>
    </source>
</evidence>
<sequence>MVEELYYNGQIFTSNTEQLYASAMVVKSGKIVWVGNQRDVKKEGKKLIDLQGRRVLPGFIDAHMHPLLLAEVEQQIYCGPPLINSIEQLLYEIRKKYEVIKENKKDEWVRGWGFDEAKLREQREITRWDLDRVAPDIPVIITRACSHIIIVNSFALKLAGIDRNTTSPIGGQIDVDDRGEINGILREKARYLFYDIISDLTLAENAQLLTKLSCKLSSQGITTVTDMMSKNSPIDYYDLYKTATSLGYKQRTVLYYIWEDLQHVTTLPKTQLDSLEPIHIGGVKLFADGSISGKTAWVEQPYLGDGNNTGLAITTEEELLQAADFAKKQGIQLVVHAMGEKAIKLIVDTFANQEMWIQDAPSIRIEHGSFPTIETLKKAQNAGIGFVTQPIFLFAEYDSYLNNLGVSRVEKSYPFKTMLEHGVTFSFSSDAPATSWPDPSDPFIGIKAAVTRKTYTGLEFNRNERVTIEEAVLLYTKYAQQIIRVPKIGQLKPGYFADFIVLDRDILTVHPEEIDEIKVLETYSGGEKIFSLEELTKASG</sequence>
<protein>
    <submittedName>
        <fullName evidence="2">Amidohydrolase</fullName>
    </submittedName>
</protein>
<evidence type="ECO:0000313" key="3">
    <source>
        <dbReference type="Proteomes" id="UP000682111"/>
    </source>
</evidence>
<dbReference type="Pfam" id="PF07969">
    <property type="entry name" value="Amidohydro_3"/>
    <property type="match status" value="1"/>
</dbReference>
<evidence type="ECO:0000313" key="2">
    <source>
        <dbReference type="EMBL" id="GIN63144.1"/>
    </source>
</evidence>
<dbReference type="InterPro" id="IPR013108">
    <property type="entry name" value="Amidohydro_3"/>
</dbReference>
<reference evidence="2" key="1">
    <citation type="submission" date="2021-03" db="EMBL/GenBank/DDBJ databases">
        <title>Antimicrobial resistance genes in bacteria isolated from Japanese honey, and their potential for conferring macrolide and lincosamide resistance in the American foulbrood pathogen Paenibacillus larvae.</title>
        <authorList>
            <person name="Okamoto M."/>
            <person name="Kumagai M."/>
            <person name="Kanamori H."/>
            <person name="Takamatsu D."/>
        </authorList>
    </citation>
    <scope>NUCLEOTIDE SEQUENCE</scope>
    <source>
        <strain evidence="2">J27TS8</strain>
    </source>
</reference>
<dbReference type="Gene3D" id="2.30.40.10">
    <property type="entry name" value="Urease, subunit C, domain 1"/>
    <property type="match status" value="1"/>
</dbReference>
<comment type="caution">
    <text evidence="2">The sequence shown here is derived from an EMBL/GenBank/DDBJ whole genome shotgun (WGS) entry which is preliminary data.</text>
</comment>